<dbReference type="SUPFAM" id="SSF161098">
    <property type="entry name" value="MetI-like"/>
    <property type="match status" value="1"/>
</dbReference>
<evidence type="ECO:0000256" key="4">
    <source>
        <dbReference type="ARBA" id="ARBA00022475"/>
    </source>
</evidence>
<evidence type="ECO:0000256" key="7">
    <source>
        <dbReference type="ARBA" id="ARBA00022989"/>
    </source>
</evidence>
<reference evidence="11" key="1">
    <citation type="submission" date="2024-05" db="EMBL/GenBank/DDBJ databases">
        <authorList>
            <person name="Yu L."/>
        </authorList>
    </citation>
    <scope>NUCLEOTIDE SEQUENCE</scope>
    <source>
        <strain evidence="11">G08B096</strain>
    </source>
</reference>
<feature type="transmembrane region" description="Helical" evidence="9">
    <location>
        <begin position="244"/>
        <end position="265"/>
    </location>
</feature>
<protein>
    <submittedName>
        <fullName evidence="11">Amino acid ABC transporter permease</fullName>
    </submittedName>
</protein>
<dbReference type="AlphaFoldDB" id="A0AAU7W5G6"/>
<keyword evidence="7 9" id="KW-1133">Transmembrane helix</keyword>
<comment type="subcellular location">
    <subcellularLocation>
        <location evidence="1 9">Cell membrane</location>
        <topology evidence="1 9">Multi-pass membrane protein</topology>
    </subcellularLocation>
</comment>
<evidence type="ECO:0000256" key="9">
    <source>
        <dbReference type="RuleBase" id="RU363032"/>
    </source>
</evidence>
<proteinExistence type="inferred from homology"/>
<dbReference type="CDD" id="cd06261">
    <property type="entry name" value="TM_PBP2"/>
    <property type="match status" value="1"/>
</dbReference>
<keyword evidence="4" id="KW-1003">Cell membrane</keyword>
<feature type="domain" description="ABC transmembrane type-1" evidence="10">
    <location>
        <begin position="76"/>
        <end position="268"/>
    </location>
</feature>
<accession>A0AAU7W5G6</accession>
<dbReference type="PANTHER" id="PTHR30614">
    <property type="entry name" value="MEMBRANE COMPONENT OF AMINO ACID ABC TRANSPORTER"/>
    <property type="match status" value="1"/>
</dbReference>
<comment type="similarity">
    <text evidence="2">Belongs to the binding-protein-dependent transport system permease family. HisMQ subfamily.</text>
</comment>
<dbReference type="GO" id="GO:0043190">
    <property type="term" value="C:ATP-binding cassette (ABC) transporter complex"/>
    <property type="evidence" value="ECO:0007669"/>
    <property type="project" value="InterPro"/>
</dbReference>
<keyword evidence="5 9" id="KW-0812">Transmembrane</keyword>
<feature type="transmembrane region" description="Helical" evidence="9">
    <location>
        <begin position="144"/>
        <end position="164"/>
    </location>
</feature>
<evidence type="ECO:0000256" key="6">
    <source>
        <dbReference type="ARBA" id="ARBA00022970"/>
    </source>
</evidence>
<evidence type="ECO:0000256" key="2">
    <source>
        <dbReference type="ARBA" id="ARBA00010072"/>
    </source>
</evidence>
<organism evidence="11">
    <name type="scientific">Agromyces sp. G08B096</name>
    <dbReference type="NCBI Taxonomy" id="3156399"/>
    <lineage>
        <taxon>Bacteria</taxon>
        <taxon>Bacillati</taxon>
        <taxon>Actinomycetota</taxon>
        <taxon>Actinomycetes</taxon>
        <taxon>Micrococcales</taxon>
        <taxon>Microbacteriaceae</taxon>
        <taxon>Agromyces</taxon>
    </lineage>
</organism>
<gene>
    <name evidence="11" type="ORF">ABIQ69_11170</name>
</gene>
<dbReference type="InterPro" id="IPR043429">
    <property type="entry name" value="ArtM/GltK/GlnP/TcyL/YhdX-like"/>
</dbReference>
<evidence type="ECO:0000259" key="10">
    <source>
        <dbReference type="PROSITE" id="PS50928"/>
    </source>
</evidence>
<dbReference type="InterPro" id="IPR035906">
    <property type="entry name" value="MetI-like_sf"/>
</dbReference>
<evidence type="ECO:0000313" key="11">
    <source>
        <dbReference type="EMBL" id="XBX81167.1"/>
    </source>
</evidence>
<evidence type="ECO:0000256" key="3">
    <source>
        <dbReference type="ARBA" id="ARBA00022448"/>
    </source>
</evidence>
<evidence type="ECO:0000256" key="8">
    <source>
        <dbReference type="ARBA" id="ARBA00023136"/>
    </source>
</evidence>
<dbReference type="Pfam" id="PF00528">
    <property type="entry name" value="BPD_transp_1"/>
    <property type="match status" value="1"/>
</dbReference>
<evidence type="ECO:0000256" key="1">
    <source>
        <dbReference type="ARBA" id="ARBA00004651"/>
    </source>
</evidence>
<dbReference type="Gene3D" id="1.10.3720.10">
    <property type="entry name" value="MetI-like"/>
    <property type="match status" value="1"/>
</dbReference>
<feature type="transmembrane region" description="Helical" evidence="9">
    <location>
        <begin position="76"/>
        <end position="100"/>
    </location>
</feature>
<evidence type="ECO:0000256" key="5">
    <source>
        <dbReference type="ARBA" id="ARBA00022692"/>
    </source>
</evidence>
<dbReference type="PROSITE" id="PS50928">
    <property type="entry name" value="ABC_TM1"/>
    <property type="match status" value="1"/>
</dbReference>
<dbReference type="GO" id="GO:0006865">
    <property type="term" value="P:amino acid transport"/>
    <property type="evidence" value="ECO:0007669"/>
    <property type="project" value="UniProtKB-KW"/>
</dbReference>
<keyword evidence="3 9" id="KW-0813">Transport</keyword>
<keyword evidence="6" id="KW-0029">Amino-acid transport</keyword>
<keyword evidence="8 9" id="KW-0472">Membrane</keyword>
<name>A0AAU7W5G6_9MICO</name>
<dbReference type="RefSeq" id="WP_350347190.1">
    <property type="nucleotide sequence ID" value="NZ_CP158374.1"/>
</dbReference>
<sequence length="285" mass="31390">MTTVRDRQPSDLELERRAFRRRRTTRSVLVSALSTLVFAVLLVWAVGGSPGWAKVQQSFFDPEVALASFPRILEGLWLNLQVLVFAVIGVAVLGLLLATLRTLRGPVFFPLRALAAGYTDLFRGIPLIIVLYLVGYGVPGLEFFARMPAAFWGAIAIILVYSAYVSEVFRAGIEAVHPSQRLAARALGLTHGQTMRRVVLPQALRNVTPALMNDFVAMQKDVGLISVLGAVDAVRAAQIETAHYFNFTPYVVAGLLFVLLAWPTIRLTDWVSARMRARERAGSIV</sequence>
<feature type="transmembrane region" description="Helical" evidence="9">
    <location>
        <begin position="121"/>
        <end position="138"/>
    </location>
</feature>
<dbReference type="InterPro" id="IPR000515">
    <property type="entry name" value="MetI-like"/>
</dbReference>
<dbReference type="InterPro" id="IPR010065">
    <property type="entry name" value="AA_ABC_transptr_permease_3TM"/>
</dbReference>
<dbReference type="NCBIfam" id="TIGR01726">
    <property type="entry name" value="HEQRo_perm_3TM"/>
    <property type="match status" value="1"/>
</dbReference>
<dbReference type="PANTHER" id="PTHR30614:SF20">
    <property type="entry name" value="GLUTAMINE TRANSPORT SYSTEM PERMEASE PROTEIN GLNP"/>
    <property type="match status" value="1"/>
</dbReference>
<feature type="transmembrane region" description="Helical" evidence="9">
    <location>
        <begin position="27"/>
        <end position="47"/>
    </location>
</feature>
<dbReference type="EMBL" id="CP158374">
    <property type="protein sequence ID" value="XBX81167.1"/>
    <property type="molecule type" value="Genomic_DNA"/>
</dbReference>
<dbReference type="GO" id="GO:0022857">
    <property type="term" value="F:transmembrane transporter activity"/>
    <property type="evidence" value="ECO:0007669"/>
    <property type="project" value="InterPro"/>
</dbReference>